<dbReference type="PANTHER" id="PTHR28165:SF1">
    <property type="entry name" value="NON-CLASSICAL EXPORT PROTEIN 2-RELATED"/>
    <property type="match status" value="1"/>
</dbReference>
<gene>
    <name evidence="8" type="ORF">K489DRAFT_408343</name>
</gene>
<dbReference type="GO" id="GO:0005886">
    <property type="term" value="C:plasma membrane"/>
    <property type="evidence" value="ECO:0007669"/>
    <property type="project" value="TreeGrafter"/>
</dbReference>
<accession>A0A6J3MDQ1</accession>
<dbReference type="Pfam" id="PF01284">
    <property type="entry name" value="MARVEL"/>
    <property type="match status" value="1"/>
</dbReference>
<feature type="transmembrane region" description="Helical" evidence="5">
    <location>
        <begin position="74"/>
        <end position="97"/>
    </location>
</feature>
<feature type="transmembrane region" description="Helical" evidence="5">
    <location>
        <begin position="12"/>
        <end position="31"/>
    </location>
</feature>
<evidence type="ECO:0000256" key="2">
    <source>
        <dbReference type="ARBA" id="ARBA00022692"/>
    </source>
</evidence>
<evidence type="ECO:0000256" key="4">
    <source>
        <dbReference type="ARBA" id="ARBA00023136"/>
    </source>
</evidence>
<dbReference type="OrthoDB" id="5423111at2759"/>
<comment type="subcellular location">
    <subcellularLocation>
        <location evidence="1">Membrane</location>
        <topology evidence="1">Multi-pass membrane protein</topology>
    </subcellularLocation>
</comment>
<dbReference type="GO" id="GO:0032126">
    <property type="term" value="C:eisosome"/>
    <property type="evidence" value="ECO:0007669"/>
    <property type="project" value="TreeGrafter"/>
</dbReference>
<keyword evidence="3 5" id="KW-1133">Transmembrane helix</keyword>
<dbReference type="PANTHER" id="PTHR28165">
    <property type="entry name" value="NON-CLASSICAL EXPORT PROTEIN 2-RELATED"/>
    <property type="match status" value="1"/>
</dbReference>
<evidence type="ECO:0000256" key="3">
    <source>
        <dbReference type="ARBA" id="ARBA00022989"/>
    </source>
</evidence>
<evidence type="ECO:0000313" key="7">
    <source>
        <dbReference type="Proteomes" id="UP000504637"/>
    </source>
</evidence>
<reference evidence="8" key="3">
    <citation type="submission" date="2025-08" db="UniProtKB">
        <authorList>
            <consortium name="RefSeq"/>
        </authorList>
    </citation>
    <scope>IDENTIFICATION</scope>
    <source>
        <strain evidence="8">CBS 342.82</strain>
    </source>
</reference>
<dbReference type="GO" id="GO:0072659">
    <property type="term" value="P:protein localization to plasma membrane"/>
    <property type="evidence" value="ECO:0007669"/>
    <property type="project" value="TreeGrafter"/>
</dbReference>
<feature type="transmembrane region" description="Helical" evidence="5">
    <location>
        <begin position="134"/>
        <end position="155"/>
    </location>
</feature>
<keyword evidence="4 5" id="KW-0472">Membrane</keyword>
<feature type="transmembrane region" description="Helical" evidence="5">
    <location>
        <begin position="43"/>
        <end position="62"/>
    </location>
</feature>
<evidence type="ECO:0000259" key="6">
    <source>
        <dbReference type="Pfam" id="PF01284"/>
    </source>
</evidence>
<dbReference type="Proteomes" id="UP000504637">
    <property type="component" value="Unplaced"/>
</dbReference>
<keyword evidence="7" id="KW-1185">Reference proteome</keyword>
<protein>
    <recommendedName>
        <fullName evidence="6">MARVEL domain-containing protein</fullName>
    </recommendedName>
</protein>
<dbReference type="GeneID" id="54365269"/>
<evidence type="ECO:0000313" key="8">
    <source>
        <dbReference type="RefSeq" id="XP_033462765.1"/>
    </source>
</evidence>
<name>A0A6J3MDQ1_9PEZI</name>
<reference evidence="8" key="1">
    <citation type="submission" date="2020-01" db="EMBL/GenBank/DDBJ databases">
        <authorList>
            <consortium name="DOE Joint Genome Institute"/>
            <person name="Haridas S."/>
            <person name="Albert R."/>
            <person name="Binder M."/>
            <person name="Bloem J."/>
            <person name="Labutti K."/>
            <person name="Salamov A."/>
            <person name="Andreopoulos B."/>
            <person name="Baker S.E."/>
            <person name="Barry K."/>
            <person name="Bills G."/>
            <person name="Bluhm B.H."/>
            <person name="Cannon C."/>
            <person name="Castanera R."/>
            <person name="Culley D.E."/>
            <person name="Daum C."/>
            <person name="Ezra D."/>
            <person name="Gonzalez J.B."/>
            <person name="Henrissat B."/>
            <person name="Kuo A."/>
            <person name="Liang C."/>
            <person name="Lipzen A."/>
            <person name="Lutzoni F."/>
            <person name="Magnuson J."/>
            <person name="Mondo S."/>
            <person name="Nolan M."/>
            <person name="Ohm R."/>
            <person name="Pangilinan J."/>
            <person name="Park H.-J."/>
            <person name="Ramirez L."/>
            <person name="Alfaro M."/>
            <person name="Sun H."/>
            <person name="Tritt A."/>
            <person name="Yoshinaga Y."/>
            <person name="Zwiers L.-H."/>
            <person name="Turgeon B.G."/>
            <person name="Goodwin S.B."/>
            <person name="Spatafora J.W."/>
            <person name="Crous P.W."/>
            <person name="Grigoriev I.V."/>
        </authorList>
    </citation>
    <scope>NUCLEOTIDE SEQUENCE</scope>
    <source>
        <strain evidence="8">CBS 342.82</strain>
    </source>
</reference>
<evidence type="ECO:0000256" key="1">
    <source>
        <dbReference type="ARBA" id="ARBA00004141"/>
    </source>
</evidence>
<dbReference type="RefSeq" id="XP_033462765.1">
    <property type="nucleotide sequence ID" value="XM_033607469.1"/>
</dbReference>
<dbReference type="AlphaFoldDB" id="A0A6J3MDQ1"/>
<reference evidence="8" key="2">
    <citation type="submission" date="2020-04" db="EMBL/GenBank/DDBJ databases">
        <authorList>
            <consortium name="NCBI Genome Project"/>
        </authorList>
    </citation>
    <scope>NUCLEOTIDE SEQUENCE</scope>
    <source>
        <strain evidence="8">CBS 342.82</strain>
    </source>
</reference>
<organism evidence="8">
    <name type="scientific">Dissoconium aciculare CBS 342.82</name>
    <dbReference type="NCBI Taxonomy" id="1314786"/>
    <lineage>
        <taxon>Eukaryota</taxon>
        <taxon>Fungi</taxon>
        <taxon>Dikarya</taxon>
        <taxon>Ascomycota</taxon>
        <taxon>Pezizomycotina</taxon>
        <taxon>Dothideomycetes</taxon>
        <taxon>Dothideomycetidae</taxon>
        <taxon>Mycosphaerellales</taxon>
        <taxon>Dissoconiaceae</taxon>
        <taxon>Dissoconium</taxon>
    </lineage>
</organism>
<evidence type="ECO:0000256" key="5">
    <source>
        <dbReference type="SAM" id="Phobius"/>
    </source>
</evidence>
<dbReference type="InterPro" id="IPR008253">
    <property type="entry name" value="Marvel"/>
</dbReference>
<dbReference type="InterPro" id="IPR052649">
    <property type="entry name" value="NCE102-like"/>
</dbReference>
<keyword evidence="2 5" id="KW-0812">Transmembrane</keyword>
<feature type="domain" description="MARVEL" evidence="6">
    <location>
        <begin position="8"/>
        <end position="149"/>
    </location>
</feature>
<dbReference type="GO" id="GO:0070941">
    <property type="term" value="P:eisosome assembly"/>
    <property type="evidence" value="ECO:0007669"/>
    <property type="project" value="TreeGrafter"/>
</dbReference>
<sequence length="172" mass="18370">MEGKGLINIVARALQFLWTLLVMAITGNMIHSSWSGTNSAPSIINYTMFCAVWAMLTLFYLIPATVKDSFQIHAALPFALDVLNTVFWFCAAVAFAAKLGAHSCSDVGYVMSNEVTSSAPNMEKQCREGQAVTAFLWFGFAAFAVSTALTGLGGLGGGSSRRVARGPQMSKV</sequence>
<proteinExistence type="predicted"/>